<dbReference type="PANTHER" id="PTHR22744">
    <property type="entry name" value="HELIX LOOP HELIX PROTEIN 21-RELATED"/>
    <property type="match status" value="1"/>
</dbReference>
<feature type="non-terminal residue" evidence="2">
    <location>
        <position position="1"/>
    </location>
</feature>
<dbReference type="EMBL" id="BTRK01000005">
    <property type="protein sequence ID" value="GMR55343.1"/>
    <property type="molecule type" value="Genomic_DNA"/>
</dbReference>
<dbReference type="Gene3D" id="3.30.710.10">
    <property type="entry name" value="Potassium Channel Kv1.1, Chain A"/>
    <property type="match status" value="1"/>
</dbReference>
<evidence type="ECO:0000313" key="2">
    <source>
        <dbReference type="EMBL" id="GMR55343.1"/>
    </source>
</evidence>
<proteinExistence type="predicted"/>
<feature type="domain" description="BTB" evidence="1">
    <location>
        <begin position="3"/>
        <end position="66"/>
    </location>
</feature>
<accession>A0AAN5D2I9</accession>
<dbReference type="SUPFAM" id="SSF54695">
    <property type="entry name" value="POZ domain"/>
    <property type="match status" value="1"/>
</dbReference>
<dbReference type="InterPro" id="IPR000210">
    <property type="entry name" value="BTB/POZ_dom"/>
</dbReference>
<keyword evidence="3" id="KW-1185">Reference proteome</keyword>
<sequence>GDFAEKGKEEVELKDVVYELRLLVISVSYPFPLQLTDSTLPHVLVLADRFQMQQVLVQSEEYLVKTTKFSKALKLHLSDQYRLEGLKYKCLLGFHSVADIISLESTPEYAQFSDKLKAAILDRAMKIGKPAN</sequence>
<reference evidence="3" key="1">
    <citation type="submission" date="2022-10" db="EMBL/GenBank/DDBJ databases">
        <title>Genome assembly of Pristionchus species.</title>
        <authorList>
            <person name="Yoshida K."/>
            <person name="Sommer R.J."/>
        </authorList>
    </citation>
    <scope>NUCLEOTIDE SEQUENCE [LARGE SCALE GENOMIC DNA]</scope>
    <source>
        <strain evidence="3">RS5460</strain>
    </source>
</reference>
<gene>
    <name evidence="2" type="ORF">PMAYCL1PPCAC_25538</name>
</gene>
<dbReference type="PANTHER" id="PTHR22744:SF14">
    <property type="entry name" value="BTB DOMAIN-CONTAINING PROTEIN-RELATED"/>
    <property type="match status" value="1"/>
</dbReference>
<dbReference type="AlphaFoldDB" id="A0AAN5D2I9"/>
<comment type="caution">
    <text evidence="2">The sequence shown here is derived from an EMBL/GenBank/DDBJ whole genome shotgun (WGS) entry which is preliminary data.</text>
</comment>
<dbReference type="InterPro" id="IPR011333">
    <property type="entry name" value="SKP1/BTB/POZ_sf"/>
</dbReference>
<protein>
    <recommendedName>
        <fullName evidence="1">BTB domain-containing protein</fullName>
    </recommendedName>
</protein>
<dbReference type="Pfam" id="PF00651">
    <property type="entry name" value="BTB"/>
    <property type="match status" value="1"/>
</dbReference>
<name>A0AAN5D2I9_9BILA</name>
<dbReference type="Proteomes" id="UP001328107">
    <property type="component" value="Unassembled WGS sequence"/>
</dbReference>
<organism evidence="2 3">
    <name type="scientific">Pristionchus mayeri</name>
    <dbReference type="NCBI Taxonomy" id="1317129"/>
    <lineage>
        <taxon>Eukaryota</taxon>
        <taxon>Metazoa</taxon>
        <taxon>Ecdysozoa</taxon>
        <taxon>Nematoda</taxon>
        <taxon>Chromadorea</taxon>
        <taxon>Rhabditida</taxon>
        <taxon>Rhabditina</taxon>
        <taxon>Diplogasteromorpha</taxon>
        <taxon>Diplogasteroidea</taxon>
        <taxon>Neodiplogasteridae</taxon>
        <taxon>Pristionchus</taxon>
    </lineage>
</organism>
<evidence type="ECO:0000313" key="3">
    <source>
        <dbReference type="Proteomes" id="UP001328107"/>
    </source>
</evidence>
<evidence type="ECO:0000259" key="1">
    <source>
        <dbReference type="Pfam" id="PF00651"/>
    </source>
</evidence>